<proteinExistence type="predicted"/>
<evidence type="ECO:0000313" key="1">
    <source>
        <dbReference type="EMBL" id="KAA6383528.1"/>
    </source>
</evidence>
<comment type="caution">
    <text evidence="1">The sequence shown here is derived from an EMBL/GenBank/DDBJ whole genome shotgun (WGS) entry which is preliminary data.</text>
</comment>
<gene>
    <name evidence="1" type="ORF">EZS28_020944</name>
</gene>
<accession>A0A5J4VLQ2</accession>
<name>A0A5J4VLQ2_9EUKA</name>
<dbReference type="EMBL" id="SNRW01006199">
    <property type="protein sequence ID" value="KAA6383528.1"/>
    <property type="molecule type" value="Genomic_DNA"/>
</dbReference>
<protein>
    <submittedName>
        <fullName evidence="1">Uncharacterized protein</fullName>
    </submittedName>
</protein>
<dbReference type="Proteomes" id="UP000324800">
    <property type="component" value="Unassembled WGS sequence"/>
</dbReference>
<evidence type="ECO:0000313" key="2">
    <source>
        <dbReference type="Proteomes" id="UP000324800"/>
    </source>
</evidence>
<organism evidence="1 2">
    <name type="scientific">Streblomastix strix</name>
    <dbReference type="NCBI Taxonomy" id="222440"/>
    <lineage>
        <taxon>Eukaryota</taxon>
        <taxon>Metamonada</taxon>
        <taxon>Preaxostyla</taxon>
        <taxon>Oxymonadida</taxon>
        <taxon>Streblomastigidae</taxon>
        <taxon>Streblomastix</taxon>
    </lineage>
</organism>
<reference evidence="1 2" key="1">
    <citation type="submission" date="2019-03" db="EMBL/GenBank/DDBJ databases">
        <title>Single cell metagenomics reveals metabolic interactions within the superorganism composed of flagellate Streblomastix strix and complex community of Bacteroidetes bacteria on its surface.</title>
        <authorList>
            <person name="Treitli S.C."/>
            <person name="Kolisko M."/>
            <person name="Husnik F."/>
            <person name="Keeling P."/>
            <person name="Hampl V."/>
        </authorList>
    </citation>
    <scope>NUCLEOTIDE SEQUENCE [LARGE SCALE GENOMIC DNA]</scope>
    <source>
        <strain evidence="1">ST1C</strain>
    </source>
</reference>
<sequence>MLWGYLYFRTKPNKLLRRSVDFSLNALAKLLGYRENVMYRQGLQNTATFCEICAIVCIQKNDICISSMPVLNCVVLCYDIYSLANNCHATSCNCRKLS</sequence>
<dbReference type="AlphaFoldDB" id="A0A5J4VLQ2"/>